<evidence type="ECO:0000256" key="1">
    <source>
        <dbReference type="SAM" id="MobiDB-lite"/>
    </source>
</evidence>
<evidence type="ECO:0000313" key="3">
    <source>
        <dbReference type="Proteomes" id="UP001500467"/>
    </source>
</evidence>
<feature type="region of interest" description="Disordered" evidence="1">
    <location>
        <begin position="1"/>
        <end position="111"/>
    </location>
</feature>
<dbReference type="EMBL" id="BAAALM010000013">
    <property type="protein sequence ID" value="GAA1212074.1"/>
    <property type="molecule type" value="Genomic_DNA"/>
</dbReference>
<gene>
    <name evidence="2" type="ORF">GCM10009675_36540</name>
</gene>
<evidence type="ECO:0008006" key="4">
    <source>
        <dbReference type="Google" id="ProtNLM"/>
    </source>
</evidence>
<name>A0ABP4G377_9PSEU</name>
<comment type="caution">
    <text evidence="2">The sequence shown here is derived from an EMBL/GenBank/DDBJ whole genome shotgun (WGS) entry which is preliminary data.</text>
</comment>
<sequence length="189" mass="19467">MSRRASLPGASELFRRTSNPVFGDGAVTPAGPPAPASAPEAESVEETAADTSARPAGEQAAEPGADTAGKQAPEKPAAPERSARSASTTSDSGGLAKAAAARRGSGRQKHDAKITVYLSGDELVAMEQARLALRASHDLAVDRGRIVREAVAVLLADFEAQGEDSVLVTRLRGGDLDDRGDLDEQEAPN</sequence>
<feature type="compositionally biased region" description="Low complexity" evidence="1">
    <location>
        <begin position="84"/>
        <end position="103"/>
    </location>
</feature>
<evidence type="ECO:0000313" key="2">
    <source>
        <dbReference type="EMBL" id="GAA1212074.1"/>
    </source>
</evidence>
<dbReference type="RefSeq" id="WP_253859796.1">
    <property type="nucleotide sequence ID" value="NZ_BAAALM010000013.1"/>
</dbReference>
<keyword evidence="3" id="KW-1185">Reference proteome</keyword>
<protein>
    <recommendedName>
        <fullName evidence="4">Cobyrinic acid a,c-diamide synthase</fullName>
    </recommendedName>
</protein>
<dbReference type="Proteomes" id="UP001500467">
    <property type="component" value="Unassembled WGS sequence"/>
</dbReference>
<proteinExistence type="predicted"/>
<accession>A0ABP4G377</accession>
<reference evidence="3" key="1">
    <citation type="journal article" date="2019" name="Int. J. Syst. Evol. Microbiol.">
        <title>The Global Catalogue of Microorganisms (GCM) 10K type strain sequencing project: providing services to taxonomists for standard genome sequencing and annotation.</title>
        <authorList>
            <consortium name="The Broad Institute Genomics Platform"/>
            <consortium name="The Broad Institute Genome Sequencing Center for Infectious Disease"/>
            <person name="Wu L."/>
            <person name="Ma J."/>
        </authorList>
    </citation>
    <scope>NUCLEOTIDE SEQUENCE [LARGE SCALE GENOMIC DNA]</scope>
    <source>
        <strain evidence="3">JCM 13022</strain>
    </source>
</reference>
<organism evidence="2 3">
    <name type="scientific">Prauserella alba</name>
    <dbReference type="NCBI Taxonomy" id="176898"/>
    <lineage>
        <taxon>Bacteria</taxon>
        <taxon>Bacillati</taxon>
        <taxon>Actinomycetota</taxon>
        <taxon>Actinomycetes</taxon>
        <taxon>Pseudonocardiales</taxon>
        <taxon>Pseudonocardiaceae</taxon>
        <taxon>Prauserella</taxon>
    </lineage>
</organism>